<dbReference type="Pfam" id="PF09336">
    <property type="entry name" value="Vps4_C"/>
    <property type="match status" value="1"/>
</dbReference>
<dbReference type="GO" id="GO:0005524">
    <property type="term" value="F:ATP binding"/>
    <property type="evidence" value="ECO:0007669"/>
    <property type="project" value="UniProtKB-KW"/>
</dbReference>
<name>A0AAE0FT96_9CHLO</name>
<sequence length="87" mass="10142">MAQGLRCRPQVKEASQFAVRDLQTAHGIGVLQTLTKDKIRAITIEDFRKAAKRARKTVDRNVIMQCEKWNEMYGSRPYQEEEDDGEW</sequence>
<organism evidence="4 5">
    <name type="scientific">Cymbomonas tetramitiformis</name>
    <dbReference type="NCBI Taxonomy" id="36881"/>
    <lineage>
        <taxon>Eukaryota</taxon>
        <taxon>Viridiplantae</taxon>
        <taxon>Chlorophyta</taxon>
        <taxon>Pyramimonadophyceae</taxon>
        <taxon>Pyramimonadales</taxon>
        <taxon>Pyramimonadaceae</taxon>
        <taxon>Cymbomonas</taxon>
    </lineage>
</organism>
<dbReference type="EMBL" id="LGRX02013935">
    <property type="protein sequence ID" value="KAK3265408.1"/>
    <property type="molecule type" value="Genomic_DNA"/>
</dbReference>
<feature type="domain" description="Spastin/Vps4 C-terminal" evidence="3">
    <location>
        <begin position="7"/>
        <end position="74"/>
    </location>
</feature>
<evidence type="ECO:0000256" key="2">
    <source>
        <dbReference type="ARBA" id="ARBA00022840"/>
    </source>
</evidence>
<reference evidence="4 5" key="1">
    <citation type="journal article" date="2015" name="Genome Biol. Evol.">
        <title>Comparative Genomics of a Bacterivorous Green Alga Reveals Evolutionary Causalities and Consequences of Phago-Mixotrophic Mode of Nutrition.</title>
        <authorList>
            <person name="Burns J.A."/>
            <person name="Paasch A."/>
            <person name="Narechania A."/>
            <person name="Kim E."/>
        </authorList>
    </citation>
    <scope>NUCLEOTIDE SEQUENCE [LARGE SCALE GENOMIC DNA]</scope>
    <source>
        <strain evidence="4 5">PLY_AMNH</strain>
    </source>
</reference>
<evidence type="ECO:0000256" key="1">
    <source>
        <dbReference type="ARBA" id="ARBA00022741"/>
    </source>
</evidence>
<keyword evidence="1" id="KW-0547">Nucleotide-binding</keyword>
<protein>
    <recommendedName>
        <fullName evidence="3">Spastin/Vps4 C-terminal domain-containing protein</fullName>
    </recommendedName>
</protein>
<keyword evidence="2" id="KW-0067">ATP-binding</keyword>
<gene>
    <name evidence="4" type="ORF">CYMTET_25906</name>
</gene>
<evidence type="ECO:0000259" key="3">
    <source>
        <dbReference type="Pfam" id="PF09336"/>
    </source>
</evidence>
<dbReference type="AlphaFoldDB" id="A0AAE0FT96"/>
<dbReference type="Gene3D" id="1.10.8.60">
    <property type="match status" value="1"/>
</dbReference>
<proteinExistence type="predicted"/>
<evidence type="ECO:0000313" key="4">
    <source>
        <dbReference type="EMBL" id="KAK3265408.1"/>
    </source>
</evidence>
<dbReference type="InterPro" id="IPR015415">
    <property type="entry name" value="Spast_Vps4_C"/>
</dbReference>
<evidence type="ECO:0000313" key="5">
    <source>
        <dbReference type="Proteomes" id="UP001190700"/>
    </source>
</evidence>
<comment type="caution">
    <text evidence="4">The sequence shown here is derived from an EMBL/GenBank/DDBJ whole genome shotgun (WGS) entry which is preliminary data.</text>
</comment>
<dbReference type="Proteomes" id="UP001190700">
    <property type="component" value="Unassembled WGS sequence"/>
</dbReference>
<keyword evidence="5" id="KW-1185">Reference proteome</keyword>
<accession>A0AAE0FT96</accession>